<dbReference type="PRINTS" id="PR00320">
    <property type="entry name" value="GPROTEINBRPT"/>
</dbReference>
<accession>A0A7R9DBP9</accession>
<dbReference type="FunFam" id="2.130.10.10:FF:000089">
    <property type="entry name" value="Cleavage stimulation factor subunit 1"/>
    <property type="match status" value="1"/>
</dbReference>
<sequence length="331" mass="36878">MAWREDGATNRNIMNYYTYISRTAMFASGRFLFTKFLGFEAQLLGSETQFLGSEILDVDRMLAKSAPDGAEPSGDSQGHPVIRTLYDHLEEVTCLEFHPREPILVSGSRDFTIKLFDYSKTSVKKAFRTITHSQSPTHGCGDLSQVSTSPGFLGPSPSHQHTGVVTSLKYSLDGKVYASSSRDGSIKLWDGISNRCVNTFHKAHDGAEVCSVRFTRNGKYLLSSGKDSLIKLWELSTSRCLIAYTGAGTTGKQEHRAQAVFNHTEDYVLFPDEATTSLCAWNSRNASRKQLLSLGHNGPVRLIVHSPTAPAFLTCSDDFRARFWFRRMPMH</sequence>
<dbReference type="Pfam" id="PF00400">
    <property type="entry name" value="WD40"/>
    <property type="match status" value="4"/>
</dbReference>
<dbReference type="PROSITE" id="PS00678">
    <property type="entry name" value="WD_REPEATS_1"/>
    <property type="match status" value="1"/>
</dbReference>
<evidence type="ECO:0000313" key="8">
    <source>
        <dbReference type="EMBL" id="CAD7410884.1"/>
    </source>
</evidence>
<dbReference type="EMBL" id="OD005032">
    <property type="protein sequence ID" value="CAD7410884.1"/>
    <property type="molecule type" value="Genomic_DNA"/>
</dbReference>
<evidence type="ECO:0000256" key="4">
    <source>
        <dbReference type="ARBA" id="ARBA00022737"/>
    </source>
</evidence>
<keyword evidence="3" id="KW-0507">mRNA processing</keyword>
<dbReference type="PANTHER" id="PTHR44133">
    <property type="entry name" value="CLEAVAGE STIMULATION FACTOR SUBUNIT 1"/>
    <property type="match status" value="1"/>
</dbReference>
<evidence type="ECO:0000256" key="7">
    <source>
        <dbReference type="PROSITE-ProRule" id="PRU00221"/>
    </source>
</evidence>
<dbReference type="GO" id="GO:0003723">
    <property type="term" value="F:RNA binding"/>
    <property type="evidence" value="ECO:0007669"/>
    <property type="project" value="TreeGrafter"/>
</dbReference>
<comment type="subcellular location">
    <subcellularLocation>
        <location evidence="1">Nucleus</location>
    </subcellularLocation>
</comment>
<evidence type="ECO:0000256" key="6">
    <source>
        <dbReference type="ARBA" id="ARBA00029851"/>
    </source>
</evidence>
<keyword evidence="5" id="KW-0539">Nucleus</keyword>
<feature type="repeat" description="WD" evidence="7">
    <location>
        <begin position="209"/>
        <end position="243"/>
    </location>
</feature>
<dbReference type="InterPro" id="IPR020472">
    <property type="entry name" value="WD40_PAC1"/>
</dbReference>
<dbReference type="InterPro" id="IPR001680">
    <property type="entry name" value="WD40_rpt"/>
</dbReference>
<proteinExistence type="predicted"/>
<dbReference type="Gene3D" id="2.130.10.10">
    <property type="entry name" value="YVTN repeat-like/Quinoprotein amine dehydrogenase"/>
    <property type="match status" value="2"/>
</dbReference>
<feature type="repeat" description="WD" evidence="7">
    <location>
        <begin position="158"/>
        <end position="199"/>
    </location>
</feature>
<keyword evidence="4" id="KW-0677">Repeat</keyword>
<gene>
    <name evidence="8" type="ORF">TPSB3V08_LOCUS7589</name>
</gene>
<evidence type="ECO:0000256" key="2">
    <source>
        <dbReference type="ARBA" id="ARBA00022574"/>
    </source>
</evidence>
<protein>
    <recommendedName>
        <fullName evidence="6">Cleavage stimulation factor 50 kDa subunit</fullName>
    </recommendedName>
</protein>
<dbReference type="AlphaFoldDB" id="A0A7R9DBP9"/>
<dbReference type="InterPro" id="IPR036322">
    <property type="entry name" value="WD40_repeat_dom_sf"/>
</dbReference>
<dbReference type="PROSITE" id="PS50294">
    <property type="entry name" value="WD_REPEATS_REGION"/>
    <property type="match status" value="3"/>
</dbReference>
<evidence type="ECO:0000256" key="5">
    <source>
        <dbReference type="ARBA" id="ARBA00023242"/>
    </source>
</evidence>
<dbReference type="PANTHER" id="PTHR44133:SF2">
    <property type="entry name" value="CLEAVAGE STIMULATION FACTOR SUBUNIT 1"/>
    <property type="match status" value="1"/>
</dbReference>
<dbReference type="InterPro" id="IPR015943">
    <property type="entry name" value="WD40/YVTN_repeat-like_dom_sf"/>
</dbReference>
<dbReference type="InterPro" id="IPR019775">
    <property type="entry name" value="WD40_repeat_CS"/>
</dbReference>
<feature type="repeat" description="WD" evidence="7">
    <location>
        <begin position="85"/>
        <end position="126"/>
    </location>
</feature>
<reference evidence="8" key="1">
    <citation type="submission" date="2020-11" db="EMBL/GenBank/DDBJ databases">
        <authorList>
            <person name="Tran Van P."/>
        </authorList>
    </citation>
    <scope>NUCLEOTIDE SEQUENCE</scope>
</reference>
<dbReference type="PROSITE" id="PS50082">
    <property type="entry name" value="WD_REPEATS_2"/>
    <property type="match status" value="3"/>
</dbReference>
<dbReference type="GO" id="GO:0031124">
    <property type="term" value="P:mRNA 3'-end processing"/>
    <property type="evidence" value="ECO:0007669"/>
    <property type="project" value="InterPro"/>
</dbReference>
<dbReference type="SUPFAM" id="SSF50978">
    <property type="entry name" value="WD40 repeat-like"/>
    <property type="match status" value="1"/>
</dbReference>
<dbReference type="SMART" id="SM00320">
    <property type="entry name" value="WD40"/>
    <property type="match status" value="4"/>
</dbReference>
<dbReference type="GO" id="GO:0005848">
    <property type="term" value="C:mRNA cleavage stimulating factor complex"/>
    <property type="evidence" value="ECO:0007669"/>
    <property type="project" value="InterPro"/>
</dbReference>
<keyword evidence="2 7" id="KW-0853">WD repeat</keyword>
<organism evidence="8">
    <name type="scientific">Timema poppense</name>
    <name type="common">Walking stick</name>
    <dbReference type="NCBI Taxonomy" id="170557"/>
    <lineage>
        <taxon>Eukaryota</taxon>
        <taxon>Metazoa</taxon>
        <taxon>Ecdysozoa</taxon>
        <taxon>Arthropoda</taxon>
        <taxon>Hexapoda</taxon>
        <taxon>Insecta</taxon>
        <taxon>Pterygota</taxon>
        <taxon>Neoptera</taxon>
        <taxon>Polyneoptera</taxon>
        <taxon>Phasmatodea</taxon>
        <taxon>Timematodea</taxon>
        <taxon>Timematoidea</taxon>
        <taxon>Timematidae</taxon>
        <taxon>Timema</taxon>
    </lineage>
</organism>
<evidence type="ECO:0000256" key="1">
    <source>
        <dbReference type="ARBA" id="ARBA00004123"/>
    </source>
</evidence>
<dbReference type="InterPro" id="IPR044633">
    <property type="entry name" value="CstF1-like"/>
</dbReference>
<evidence type="ECO:0000256" key="3">
    <source>
        <dbReference type="ARBA" id="ARBA00022664"/>
    </source>
</evidence>
<name>A0A7R9DBP9_TIMPO</name>